<sequence>MPDKNSRTQYINVFLLCADASIIKALSDAINKLCMDNTCTYSIIQSKVVDKFFYIKVQPLAMEDLENIRKSLSLLMNEHKDSVSWYKIEVVEIR</sequence>
<dbReference type="AlphaFoldDB" id="A0A7J3JQH5"/>
<accession>A0A7J3JQH5</accession>
<proteinExistence type="predicted"/>
<comment type="caution">
    <text evidence="1">The sequence shown here is derived from an EMBL/GenBank/DDBJ whole genome shotgun (WGS) entry which is preliminary data.</text>
</comment>
<name>A0A7J3JQH5_9CREN</name>
<reference evidence="1" key="1">
    <citation type="journal article" date="2020" name="mSystems">
        <title>Genome- and Community-Level Interaction Insights into Carbon Utilization and Element Cycling Functions of Hydrothermarchaeota in Hydrothermal Sediment.</title>
        <authorList>
            <person name="Zhou Z."/>
            <person name="Liu Y."/>
            <person name="Xu W."/>
            <person name="Pan J."/>
            <person name="Luo Z.H."/>
            <person name="Li M."/>
        </authorList>
    </citation>
    <scope>NUCLEOTIDE SEQUENCE [LARGE SCALE GENOMIC DNA]</scope>
    <source>
        <strain evidence="1">SpSt-657</strain>
    </source>
</reference>
<evidence type="ECO:0008006" key="2">
    <source>
        <dbReference type="Google" id="ProtNLM"/>
    </source>
</evidence>
<protein>
    <recommendedName>
        <fullName evidence="2">ACT domain-containing protein</fullName>
    </recommendedName>
</protein>
<evidence type="ECO:0000313" key="1">
    <source>
        <dbReference type="EMBL" id="HGQ18007.1"/>
    </source>
</evidence>
<organism evidence="1">
    <name type="scientific">Ignisphaera aggregans</name>
    <dbReference type="NCBI Taxonomy" id="334771"/>
    <lineage>
        <taxon>Archaea</taxon>
        <taxon>Thermoproteota</taxon>
        <taxon>Thermoprotei</taxon>
        <taxon>Desulfurococcales</taxon>
        <taxon>Desulfurococcaceae</taxon>
        <taxon>Ignisphaera</taxon>
    </lineage>
</organism>
<dbReference type="EMBL" id="DTBZ01000072">
    <property type="protein sequence ID" value="HGQ18007.1"/>
    <property type="molecule type" value="Genomic_DNA"/>
</dbReference>
<gene>
    <name evidence="1" type="ORF">ENU30_03355</name>
</gene>